<evidence type="ECO:0000313" key="2">
    <source>
        <dbReference type="EMBL" id="KIK06403.1"/>
    </source>
</evidence>
<reference evidence="3" key="2">
    <citation type="submission" date="2015-01" db="EMBL/GenBank/DDBJ databases">
        <title>Evolutionary Origins and Diversification of the Mycorrhizal Mutualists.</title>
        <authorList>
            <consortium name="DOE Joint Genome Institute"/>
            <consortium name="Mycorrhizal Genomics Consortium"/>
            <person name="Kohler A."/>
            <person name="Kuo A."/>
            <person name="Nagy L.G."/>
            <person name="Floudas D."/>
            <person name="Copeland A."/>
            <person name="Barry K.W."/>
            <person name="Cichocki N."/>
            <person name="Veneault-Fourrey C."/>
            <person name="LaButti K."/>
            <person name="Lindquist E.A."/>
            <person name="Lipzen A."/>
            <person name="Lundell T."/>
            <person name="Morin E."/>
            <person name="Murat C."/>
            <person name="Riley R."/>
            <person name="Ohm R."/>
            <person name="Sun H."/>
            <person name="Tunlid A."/>
            <person name="Henrissat B."/>
            <person name="Grigoriev I.V."/>
            <person name="Hibbett D.S."/>
            <person name="Martin F."/>
        </authorList>
    </citation>
    <scope>NUCLEOTIDE SEQUENCE [LARGE SCALE GENOMIC DNA]</scope>
    <source>
        <strain evidence="3">LaAM-08-1</strain>
    </source>
</reference>
<dbReference type="EMBL" id="KN838553">
    <property type="protein sequence ID" value="KIK06403.1"/>
    <property type="molecule type" value="Genomic_DNA"/>
</dbReference>
<reference evidence="2 3" key="1">
    <citation type="submission" date="2014-04" db="EMBL/GenBank/DDBJ databases">
        <authorList>
            <consortium name="DOE Joint Genome Institute"/>
            <person name="Kuo A."/>
            <person name="Kohler A."/>
            <person name="Nagy L.G."/>
            <person name="Floudas D."/>
            <person name="Copeland A."/>
            <person name="Barry K.W."/>
            <person name="Cichocki N."/>
            <person name="Veneault-Fourrey C."/>
            <person name="LaButti K."/>
            <person name="Lindquist E.A."/>
            <person name="Lipzen A."/>
            <person name="Lundell T."/>
            <person name="Morin E."/>
            <person name="Murat C."/>
            <person name="Sun H."/>
            <person name="Tunlid A."/>
            <person name="Henrissat B."/>
            <person name="Grigoriev I.V."/>
            <person name="Hibbett D.S."/>
            <person name="Martin F."/>
            <person name="Nordberg H.P."/>
            <person name="Cantor M.N."/>
            <person name="Hua S.X."/>
        </authorList>
    </citation>
    <scope>NUCLEOTIDE SEQUENCE [LARGE SCALE GENOMIC DNA]</scope>
    <source>
        <strain evidence="2 3">LaAM-08-1</strain>
    </source>
</reference>
<evidence type="ECO:0000313" key="3">
    <source>
        <dbReference type="Proteomes" id="UP000054477"/>
    </source>
</evidence>
<dbReference type="Pfam" id="PF06745">
    <property type="entry name" value="ATPase"/>
    <property type="match status" value="1"/>
</dbReference>
<keyword evidence="3" id="KW-1185">Reference proteome</keyword>
<proteinExistence type="predicted"/>
<gene>
    <name evidence="2" type="ORF">K443DRAFT_129973</name>
</gene>
<evidence type="ECO:0000259" key="1">
    <source>
        <dbReference type="Pfam" id="PF06745"/>
    </source>
</evidence>
<dbReference type="InterPro" id="IPR014774">
    <property type="entry name" value="KaiC-like_dom"/>
</dbReference>
<dbReference type="SUPFAM" id="SSF52540">
    <property type="entry name" value="P-loop containing nucleoside triphosphate hydrolases"/>
    <property type="match status" value="1"/>
</dbReference>
<dbReference type="Gene3D" id="3.40.50.300">
    <property type="entry name" value="P-loop containing nucleotide triphosphate hydrolases"/>
    <property type="match status" value="1"/>
</dbReference>
<dbReference type="HOGENOM" id="CLU_1396544_0_0_1"/>
<dbReference type="Proteomes" id="UP000054477">
    <property type="component" value="Unassembled WGS sequence"/>
</dbReference>
<name>A0A0C9YE14_9AGAR</name>
<accession>A0A0C9YE14</accession>
<dbReference type="AlphaFoldDB" id="A0A0C9YE14"/>
<dbReference type="InterPro" id="IPR027417">
    <property type="entry name" value="P-loop_NTPase"/>
</dbReference>
<dbReference type="OrthoDB" id="5957327at2759"/>
<sequence length="202" mass="22271">MAQQTQKVPTGIAALDKILEGGVSRGHILEISGPPGSPKELVAMKIVSSFVNAREEVFFVGLAKDCPNAAQLVYHTSVHTLPGLMLFAHRLLPMLESYPKIVSTSQLSTKLLKADGSPGTFDTGTKGILVPQLVSSSFYRARHPANNLSQSLNHMFYSRKRPKSMSFKYHSGQCLDSCATEYSSHFETCTIKKIETKKDQRR</sequence>
<protein>
    <recommendedName>
        <fullName evidence="1">KaiC-like domain-containing protein</fullName>
    </recommendedName>
</protein>
<dbReference type="STRING" id="1095629.A0A0C9YE14"/>
<organism evidence="2 3">
    <name type="scientific">Laccaria amethystina LaAM-08-1</name>
    <dbReference type="NCBI Taxonomy" id="1095629"/>
    <lineage>
        <taxon>Eukaryota</taxon>
        <taxon>Fungi</taxon>
        <taxon>Dikarya</taxon>
        <taxon>Basidiomycota</taxon>
        <taxon>Agaricomycotina</taxon>
        <taxon>Agaricomycetes</taxon>
        <taxon>Agaricomycetidae</taxon>
        <taxon>Agaricales</taxon>
        <taxon>Agaricineae</taxon>
        <taxon>Hydnangiaceae</taxon>
        <taxon>Laccaria</taxon>
    </lineage>
</organism>
<feature type="domain" description="KaiC-like" evidence="1">
    <location>
        <begin position="8"/>
        <end position="63"/>
    </location>
</feature>